<dbReference type="EMBL" id="AP019736">
    <property type="protein sequence ID" value="BBL07068.1"/>
    <property type="molecule type" value="Genomic_DNA"/>
</dbReference>
<reference evidence="4" key="1">
    <citation type="submission" date="2019-06" db="EMBL/GenBank/DDBJ databases">
        <title>Alistipes onderdonkii subsp. vulgaris subsp. nov., Alistipes dispar sp. nov. and Alistipes communis sp. nov., isolated from human faeces, and creation of Alistipes onderdonkii subsp. onderdonkii subsp. nov.</title>
        <authorList>
            <person name="Sakamoto M."/>
            <person name="Ikeyama N."/>
            <person name="Ogata Y."/>
            <person name="Suda W."/>
            <person name="Iino T."/>
            <person name="Hattori M."/>
            <person name="Ohkuma M."/>
        </authorList>
    </citation>
    <scope>NUCLEOTIDE SEQUENCE [LARGE SCALE GENOMIC DNA]</scope>
    <source>
        <strain evidence="4">5CPEGH6</strain>
    </source>
</reference>
<feature type="chain" id="PRO_5021470948" description="DUF6850 domain-containing protein" evidence="1">
    <location>
        <begin position="24"/>
        <end position="510"/>
    </location>
</feature>
<feature type="domain" description="DUF6850" evidence="2">
    <location>
        <begin position="60"/>
        <end position="510"/>
    </location>
</feature>
<dbReference type="KEGG" id="ada:A5CPEGH6_17060"/>
<evidence type="ECO:0000313" key="4">
    <source>
        <dbReference type="Proteomes" id="UP000319374"/>
    </source>
</evidence>
<keyword evidence="1" id="KW-0732">Signal</keyword>
<feature type="signal peptide" evidence="1">
    <location>
        <begin position="1"/>
        <end position="23"/>
    </location>
</feature>
<gene>
    <name evidence="3" type="ORF">A5CPEGH6_17060</name>
</gene>
<name>A0A4Y1X405_9BACT</name>
<protein>
    <recommendedName>
        <fullName evidence="2">DUF6850 domain-containing protein</fullName>
    </recommendedName>
</protein>
<keyword evidence="4" id="KW-1185">Reference proteome</keyword>
<dbReference type="AlphaFoldDB" id="A0A4Y1X405"/>
<proteinExistence type="predicted"/>
<dbReference type="Proteomes" id="UP000319374">
    <property type="component" value="Chromosome"/>
</dbReference>
<organism evidence="3 4">
    <name type="scientific">Alistipes dispar</name>
    <dbReference type="NCBI Taxonomy" id="2585119"/>
    <lineage>
        <taxon>Bacteria</taxon>
        <taxon>Pseudomonadati</taxon>
        <taxon>Bacteroidota</taxon>
        <taxon>Bacteroidia</taxon>
        <taxon>Bacteroidales</taxon>
        <taxon>Rikenellaceae</taxon>
        <taxon>Alistipes</taxon>
    </lineage>
</organism>
<evidence type="ECO:0000313" key="3">
    <source>
        <dbReference type="EMBL" id="BBL07068.1"/>
    </source>
</evidence>
<evidence type="ECO:0000256" key="1">
    <source>
        <dbReference type="SAM" id="SignalP"/>
    </source>
</evidence>
<dbReference type="RefSeq" id="WP_232522860.1">
    <property type="nucleotide sequence ID" value="NZ_AP019736.1"/>
</dbReference>
<accession>A0A4Y1X405</accession>
<sequence>MRPDAMKAALLTILFLLPLPAAARTDSTAFRRDTAGISERASLAEAEAEHATARFYEASPAAALRRPNRSLSQLAVRMNLRREEEARLQPLGDGALDGGFYAESFRRLDDRSVVWADARYVRGNRRNVRWNSTADYLLLYPYIVADSVGGDLTTEEYAFGGGYARRIGRFDIALRGDYRAAQEYRQVDPRPHNVVSDFTVRLGAGMELGRSVLILDLRGRLYKQNSRISFFNETNTVRELFMAGLGSILQRYSGKSGSTLTAYTGRGYAVAAQLMPHRPEGWYARAEYSRFTTDRNYRPNNSIPVSTLRTQRGEAHVAYRAGRWSLGAYAARSQRLGIEMVADRTGQGTPVDRQAMYENRIWQAGAEATVEWRRGNRRYALRPGVEWQQSAAEYLWPAREMTLSRLGGSLRGHAEWLFARWRFKASLGIGCYGAPSGTLSLPGLADYLAEYLTGTAERLNSRTLAPEAGFRAERRLRGRTACFAEAGWSPRLYEGGLAEHNLTAACGFLF</sequence>
<dbReference type="GeneID" id="98673694"/>
<dbReference type="InterPro" id="IPR049236">
    <property type="entry name" value="DUF6850"/>
</dbReference>
<dbReference type="Pfam" id="PF21012">
    <property type="entry name" value="DUF6850"/>
    <property type="match status" value="1"/>
</dbReference>
<evidence type="ECO:0000259" key="2">
    <source>
        <dbReference type="Pfam" id="PF21012"/>
    </source>
</evidence>